<evidence type="ECO:0000313" key="2">
    <source>
        <dbReference type="Proteomes" id="UP001143856"/>
    </source>
</evidence>
<organism evidence="1 2">
    <name type="scientific">Xylaria curta</name>
    <dbReference type="NCBI Taxonomy" id="42375"/>
    <lineage>
        <taxon>Eukaryota</taxon>
        <taxon>Fungi</taxon>
        <taxon>Dikarya</taxon>
        <taxon>Ascomycota</taxon>
        <taxon>Pezizomycotina</taxon>
        <taxon>Sordariomycetes</taxon>
        <taxon>Xylariomycetidae</taxon>
        <taxon>Xylariales</taxon>
        <taxon>Xylariaceae</taxon>
        <taxon>Xylaria</taxon>
    </lineage>
</organism>
<gene>
    <name evidence="1" type="ORF">NUW58_g7825</name>
</gene>
<evidence type="ECO:0000313" key="1">
    <source>
        <dbReference type="EMBL" id="KAJ2977389.1"/>
    </source>
</evidence>
<accession>A0ACC1NEP3</accession>
<name>A0ACC1NEP3_9PEZI</name>
<dbReference type="Proteomes" id="UP001143856">
    <property type="component" value="Unassembled WGS sequence"/>
</dbReference>
<dbReference type="EMBL" id="JAPDGR010002151">
    <property type="protein sequence ID" value="KAJ2977389.1"/>
    <property type="molecule type" value="Genomic_DNA"/>
</dbReference>
<keyword evidence="2" id="KW-1185">Reference proteome</keyword>
<proteinExistence type="predicted"/>
<comment type="caution">
    <text evidence="1">The sequence shown here is derived from an EMBL/GenBank/DDBJ whole genome shotgun (WGS) entry which is preliminary data.</text>
</comment>
<protein>
    <submittedName>
        <fullName evidence="1">Uncharacterized protein</fullName>
    </submittedName>
</protein>
<sequence length="206" mass="22656">MPFAQKIAGIICLALVGMANPIHSTPPSSKRAQLSGGYSNILVQPTMYQVFPLEESKSGPAVSQLEVQRTGQDSMIENIAVFKGIPKEAKLCTLGWIQAVKEERTEFTVEGNGLLAAQQLPELPEGDLSWKNIKPIADKAVEQGQPLLHPDTTFWPDVHEAWSHIAGPVDCHETIYLKIQVDYRDGEGYVLLGQDAINGLTLEFNY</sequence>
<reference evidence="1" key="1">
    <citation type="submission" date="2022-10" db="EMBL/GenBank/DDBJ databases">
        <title>Genome Sequence of Xylaria curta.</title>
        <authorList>
            <person name="Buettner E."/>
        </authorList>
    </citation>
    <scope>NUCLEOTIDE SEQUENCE</scope>
    <source>
        <strain evidence="1">Babe10</strain>
    </source>
</reference>